<accession>F6UUE8</accession>
<dbReference type="GO" id="GO:0022900">
    <property type="term" value="P:electron transport chain"/>
    <property type="evidence" value="ECO:0007669"/>
    <property type="project" value="InterPro"/>
</dbReference>
<dbReference type="GO" id="GO:0045271">
    <property type="term" value="C:respiratory chain complex I"/>
    <property type="evidence" value="ECO:0000318"/>
    <property type="project" value="GO_Central"/>
</dbReference>
<gene>
    <name evidence="1" type="primary">WDR93</name>
</gene>
<proteinExistence type="predicted"/>
<reference evidence="1 2" key="1">
    <citation type="journal article" date="2007" name="Nature">
        <title>Genome of the marsupial Monodelphis domestica reveals innovation in non-coding sequences.</title>
        <authorList>
            <person name="Mikkelsen T.S."/>
            <person name="Wakefield M.J."/>
            <person name="Aken B."/>
            <person name="Amemiya C.T."/>
            <person name="Chang J.L."/>
            <person name="Duke S."/>
            <person name="Garber M."/>
            <person name="Gentles A.J."/>
            <person name="Goodstadt L."/>
            <person name="Heger A."/>
            <person name="Jurka J."/>
            <person name="Kamal M."/>
            <person name="Mauceli E."/>
            <person name="Searle S.M."/>
            <person name="Sharpe T."/>
            <person name="Baker M.L."/>
            <person name="Batzer M.A."/>
            <person name="Benos P.V."/>
            <person name="Belov K."/>
            <person name="Clamp M."/>
            <person name="Cook A."/>
            <person name="Cuff J."/>
            <person name="Das R."/>
            <person name="Davidow L."/>
            <person name="Deakin J.E."/>
            <person name="Fazzari M.J."/>
            <person name="Glass J.L."/>
            <person name="Grabherr M."/>
            <person name="Greally J.M."/>
            <person name="Gu W."/>
            <person name="Hore T.A."/>
            <person name="Huttley G.A."/>
            <person name="Kleber M."/>
            <person name="Jirtle R.L."/>
            <person name="Koina E."/>
            <person name="Lee J.T."/>
            <person name="Mahony S."/>
            <person name="Marra M.A."/>
            <person name="Miller R.D."/>
            <person name="Nicholls R.D."/>
            <person name="Oda M."/>
            <person name="Papenfuss A.T."/>
            <person name="Parra Z.E."/>
            <person name="Pollock D.D."/>
            <person name="Ray D.A."/>
            <person name="Schein J.E."/>
            <person name="Speed T.P."/>
            <person name="Thompson K."/>
            <person name="VandeBerg J.L."/>
            <person name="Wade C.M."/>
            <person name="Walker J.A."/>
            <person name="Waters P.D."/>
            <person name="Webber C."/>
            <person name="Weidman J.R."/>
            <person name="Xie X."/>
            <person name="Zody M.C."/>
            <person name="Baldwin J."/>
            <person name="Abdouelleil A."/>
            <person name="Abdulkadir J."/>
            <person name="Abebe A."/>
            <person name="Abera B."/>
            <person name="Abreu J."/>
            <person name="Acer S.C."/>
            <person name="Aftuck L."/>
            <person name="Alexander A."/>
            <person name="An P."/>
            <person name="Anderson E."/>
            <person name="Anderson S."/>
            <person name="Arachi H."/>
            <person name="Azer M."/>
            <person name="Bachantsang P."/>
            <person name="Barry A."/>
            <person name="Bayul T."/>
            <person name="Berlin A."/>
            <person name="Bessette D."/>
            <person name="Bloom T."/>
            <person name="Bloom T."/>
            <person name="Boguslavskiy L."/>
            <person name="Bonnet C."/>
            <person name="Boukhgalter B."/>
            <person name="Bourzgui I."/>
            <person name="Brown A."/>
            <person name="Cahill P."/>
            <person name="Channer S."/>
            <person name="Cheshatsang Y."/>
            <person name="Chuda L."/>
            <person name="Citroen M."/>
            <person name="Collymore A."/>
            <person name="Cooke P."/>
            <person name="Costello M."/>
            <person name="D'Aco K."/>
            <person name="Daza R."/>
            <person name="De Haan G."/>
            <person name="DeGray S."/>
            <person name="DeMaso C."/>
            <person name="Dhargay N."/>
            <person name="Dooley K."/>
            <person name="Dooley E."/>
            <person name="Doricent M."/>
            <person name="Dorje P."/>
            <person name="Dorjee K."/>
            <person name="Dupes A."/>
            <person name="Elong R."/>
            <person name="Falk J."/>
            <person name="Farina A."/>
            <person name="Faro S."/>
            <person name="Ferguson D."/>
            <person name="Fisher S."/>
            <person name="Foley C.D."/>
            <person name="Franke A."/>
            <person name="Friedrich D."/>
            <person name="Gadbois L."/>
            <person name="Gearin G."/>
            <person name="Gearin C.R."/>
            <person name="Giannoukos G."/>
            <person name="Goode T."/>
            <person name="Graham J."/>
            <person name="Grandbois E."/>
            <person name="Grewal S."/>
            <person name="Gyaltsen K."/>
            <person name="Hafez N."/>
            <person name="Hagos B."/>
            <person name="Hall J."/>
            <person name="Henson C."/>
            <person name="Hollinger A."/>
            <person name="Honan T."/>
            <person name="Huard M.D."/>
            <person name="Hughes L."/>
            <person name="Hurhula B."/>
            <person name="Husby M.E."/>
            <person name="Kamat A."/>
            <person name="Kanga B."/>
            <person name="Kashin S."/>
            <person name="Khazanovich D."/>
            <person name="Kisner P."/>
            <person name="Lance K."/>
            <person name="Lara M."/>
            <person name="Lee W."/>
            <person name="Lennon N."/>
            <person name="Letendre F."/>
            <person name="LeVine R."/>
            <person name="Lipovsky A."/>
            <person name="Liu X."/>
            <person name="Liu J."/>
            <person name="Liu S."/>
            <person name="Lokyitsang T."/>
            <person name="Lokyitsang Y."/>
            <person name="Lubonja R."/>
            <person name="Lui A."/>
            <person name="MacDonald P."/>
            <person name="Magnisalis V."/>
            <person name="Maru K."/>
            <person name="Matthews C."/>
            <person name="McCusker W."/>
            <person name="McDonough S."/>
            <person name="Mehta T."/>
            <person name="Meldrim J."/>
            <person name="Meneus L."/>
            <person name="Mihai O."/>
            <person name="Mihalev A."/>
            <person name="Mihova T."/>
            <person name="Mittelman R."/>
            <person name="Mlenga V."/>
            <person name="Montmayeur A."/>
            <person name="Mulrain L."/>
            <person name="Navidi A."/>
            <person name="Naylor J."/>
            <person name="Negash T."/>
            <person name="Nguyen T."/>
            <person name="Nguyen N."/>
            <person name="Nicol R."/>
            <person name="Norbu C."/>
            <person name="Norbu N."/>
            <person name="Novod N."/>
            <person name="O'Neill B."/>
            <person name="Osman S."/>
            <person name="Markiewicz E."/>
            <person name="Oyono O.L."/>
            <person name="Patti C."/>
            <person name="Phunkhang P."/>
            <person name="Pierre F."/>
            <person name="Priest M."/>
            <person name="Raghuraman S."/>
            <person name="Rege F."/>
            <person name="Reyes R."/>
            <person name="Rise C."/>
            <person name="Rogov P."/>
            <person name="Ross K."/>
            <person name="Ryan E."/>
            <person name="Settipalli S."/>
            <person name="Shea T."/>
            <person name="Sherpa N."/>
            <person name="Shi L."/>
            <person name="Shih D."/>
            <person name="Sparrow T."/>
            <person name="Spaulding J."/>
            <person name="Stalker J."/>
            <person name="Stange-Thomann N."/>
            <person name="Stavropoulos S."/>
            <person name="Stone C."/>
            <person name="Strader C."/>
            <person name="Tesfaye S."/>
            <person name="Thomson T."/>
            <person name="Thoulutsang Y."/>
            <person name="Thoulutsang D."/>
            <person name="Topham K."/>
            <person name="Topping I."/>
            <person name="Tsamla T."/>
            <person name="Vassiliev H."/>
            <person name="Vo A."/>
            <person name="Wangchuk T."/>
            <person name="Wangdi T."/>
            <person name="Weiand M."/>
            <person name="Wilkinson J."/>
            <person name="Wilson A."/>
            <person name="Yadav S."/>
            <person name="Young G."/>
            <person name="Yu Q."/>
            <person name="Zembek L."/>
            <person name="Zhong D."/>
            <person name="Zimmer A."/>
            <person name="Zwirko Z."/>
            <person name="Jaffe D.B."/>
            <person name="Alvarez P."/>
            <person name="Brockman W."/>
            <person name="Butler J."/>
            <person name="Chin C."/>
            <person name="Gnerre S."/>
            <person name="MacCallum I."/>
            <person name="Graves J.A."/>
            <person name="Ponting C.P."/>
            <person name="Breen M."/>
            <person name="Samollow P.B."/>
            <person name="Lander E.S."/>
            <person name="Lindblad-Toh K."/>
        </authorList>
    </citation>
    <scope>NUCLEOTIDE SEQUENCE [LARGE SCALE GENOMIC DNA]</scope>
</reference>
<dbReference type="OrthoDB" id="547231at2759"/>
<organism evidence="1 2">
    <name type="scientific">Monodelphis domestica</name>
    <name type="common">Gray short-tailed opossum</name>
    <dbReference type="NCBI Taxonomy" id="13616"/>
    <lineage>
        <taxon>Eukaryota</taxon>
        <taxon>Metazoa</taxon>
        <taxon>Chordata</taxon>
        <taxon>Craniata</taxon>
        <taxon>Vertebrata</taxon>
        <taxon>Euteleostomi</taxon>
        <taxon>Mammalia</taxon>
        <taxon>Metatheria</taxon>
        <taxon>Didelphimorphia</taxon>
        <taxon>Didelphidae</taxon>
        <taxon>Monodelphis</taxon>
    </lineage>
</organism>
<dbReference type="FunFam" id="2.130.10.10:FF:001227">
    <property type="entry name" value="WD repeat domain 93"/>
    <property type="match status" value="1"/>
</dbReference>
<evidence type="ECO:0000313" key="2">
    <source>
        <dbReference type="Proteomes" id="UP000002280"/>
    </source>
</evidence>
<dbReference type="PANTHER" id="PTHR12219">
    <property type="entry name" value="NADH-UBIQUINONE OXIDOREDUCTASE"/>
    <property type="match status" value="1"/>
</dbReference>
<dbReference type="InterPro" id="IPR015943">
    <property type="entry name" value="WD40/YVTN_repeat-like_dom_sf"/>
</dbReference>
<name>F6UUE8_MONDO</name>
<dbReference type="GeneTree" id="ENSGT00390000009995"/>
<dbReference type="InterPro" id="IPR036322">
    <property type="entry name" value="WD40_repeat_dom_sf"/>
</dbReference>
<dbReference type="STRING" id="13616.ENSMODP00000024377"/>
<dbReference type="Pfam" id="PF21030">
    <property type="entry name" value="WDR93"/>
    <property type="match status" value="1"/>
</dbReference>
<dbReference type="HOGENOM" id="CLU_025331_0_0_1"/>
<dbReference type="Proteomes" id="UP000002280">
    <property type="component" value="Chromosome 1"/>
</dbReference>
<sequence>MPVYIRKGPLEIPPYEEQDWIKDEDGDYFLKDPDQILDSLPQPFRMISNLINLLFDRTWETIEEREATRAITIIKSKPTVYLPTKEIKSWGEPSSIAVSKHYVFVALSNGIKILNVLKDYSLVRNWEMVKYGMMSISATEIGNEIFVTAVDEIGVVRIFYFYKDILFLIKAMNEVEDISKQTPCLNLKVSPGGDFMAILFQGSGSIWLEVYRLPKENWIKEVEQPHLSQSKKKASHLHLKVSVSQDLAELENYLLKAEIKFSSPIQILKLKPPKPVTGTPFKSPVEVFQKIEDVYGLGSGQNHMIRDVQLEQQAAIFDILFRKFLPLTDPEQDPSTTGIHFLLPGHIMMLPSETKGPSGMACVLGVHWPGRHNFFLYSLFRPPRDKEKADSDMKPEGVWPTASPIIKSAISPCSSFVILVCEDGVITMWNRAQAFLLGVISLPEGCSCRSLHFLKNYETLEDCPFPEDVLSSKLQVLVLCTDGSLYLVNAEKASDPSISVIVERPVKHPNETICVVAPIPFLTPLILLCVLDGSVYIMNVTNSEIICELVSPASYMANPWEPVFAFIPETQSVFIRGDLEKSTQFQHYNYCLFIFELESCQQAKTSLPLSEKKSFSHSSEISSCINQLPLVKRCEFFLQNRLKNFDSTKENGLESLLELQKSSTIIQKENRKK</sequence>
<evidence type="ECO:0000313" key="1">
    <source>
        <dbReference type="Ensembl" id="ENSMODP00000024377.3"/>
    </source>
</evidence>
<dbReference type="OMA" id="YSHETES"/>
<dbReference type="FunCoup" id="F6UUE8">
    <property type="interactions" value="15"/>
</dbReference>
<dbReference type="Gene3D" id="2.130.10.10">
    <property type="entry name" value="YVTN repeat-like/Quinoprotein amine dehydrogenase"/>
    <property type="match status" value="1"/>
</dbReference>
<protein>
    <submittedName>
        <fullName evidence="1">WD repeat domain 93</fullName>
    </submittedName>
</protein>
<dbReference type="Bgee" id="ENSMODG00000019542">
    <property type="expression patterns" value="Expressed in ovary and 19 other cell types or tissues"/>
</dbReference>
<dbReference type="PANTHER" id="PTHR12219:SF17">
    <property type="entry name" value="WD REPEAT-CONTAINING PROTEIN 93"/>
    <property type="match status" value="1"/>
</dbReference>
<keyword evidence="2" id="KW-1185">Reference proteome</keyword>
<reference evidence="1" key="2">
    <citation type="submission" date="2025-08" db="UniProtKB">
        <authorList>
            <consortium name="Ensembl"/>
        </authorList>
    </citation>
    <scope>IDENTIFICATION</scope>
</reference>
<dbReference type="KEGG" id="mdo:100015672"/>
<dbReference type="AlphaFoldDB" id="F6UUE8"/>
<dbReference type="eggNOG" id="ENOG502QW2J">
    <property type="taxonomic scope" value="Eukaryota"/>
</dbReference>
<dbReference type="InterPro" id="IPR006885">
    <property type="entry name" value="NADH_UbQ_FeS_4_mit-like"/>
</dbReference>
<reference evidence="1" key="3">
    <citation type="submission" date="2025-09" db="UniProtKB">
        <authorList>
            <consortium name="Ensembl"/>
        </authorList>
    </citation>
    <scope>IDENTIFICATION</scope>
</reference>
<dbReference type="CTD" id="56964"/>
<dbReference type="RefSeq" id="XP_007479395.1">
    <property type="nucleotide sequence ID" value="XM_007479333.2"/>
</dbReference>
<dbReference type="GeneID" id="100015672"/>
<dbReference type="SUPFAM" id="SSF50978">
    <property type="entry name" value="WD40 repeat-like"/>
    <property type="match status" value="1"/>
</dbReference>
<dbReference type="InParanoid" id="F6UUE8"/>
<dbReference type="Ensembl" id="ENSMODT00000024809.4">
    <property type="protein sequence ID" value="ENSMODP00000024377.3"/>
    <property type="gene ID" value="ENSMODG00000019542.4"/>
</dbReference>
<dbReference type="InterPro" id="IPR049547">
    <property type="entry name" value="WDR93_beta-prop"/>
</dbReference>